<keyword evidence="5 7" id="KW-0573">Peptidoglycan synthesis</keyword>
<keyword evidence="3" id="KW-0808">Transferase</keyword>
<evidence type="ECO:0000259" key="8">
    <source>
        <dbReference type="PROSITE" id="PS52029"/>
    </source>
</evidence>
<dbReference type="Pfam" id="PF20142">
    <property type="entry name" value="Scaffold"/>
    <property type="match status" value="1"/>
</dbReference>
<reference evidence="9 10" key="1">
    <citation type="journal article" date="2017" name="Sci. Rep.">
        <title>Revealing the Saline Adaptation Strategies of the Halophilic Bacterium Halomonas beimenensis through High-throughput Omics and Transposon Mutagenesis Approaches.</title>
        <authorList>
            <person name="Chen Y.H."/>
            <person name="Lin S.S."/>
            <person name="Shyu Y.T."/>
        </authorList>
    </citation>
    <scope>NUCLEOTIDE SEQUENCE [LARGE SCALE GENOMIC DNA]</scope>
    <source>
        <strain evidence="9 10">NTU-111</strain>
    </source>
</reference>
<dbReference type="GO" id="GO:0004180">
    <property type="term" value="F:carboxypeptidase activity"/>
    <property type="evidence" value="ECO:0007669"/>
    <property type="project" value="UniProtKB-ARBA"/>
</dbReference>
<evidence type="ECO:0000256" key="5">
    <source>
        <dbReference type="ARBA" id="ARBA00022984"/>
    </source>
</evidence>
<dbReference type="InterPro" id="IPR036366">
    <property type="entry name" value="PGBDSf"/>
</dbReference>
<keyword evidence="10" id="KW-1185">Reference proteome</keyword>
<keyword evidence="6 7" id="KW-0961">Cell wall biogenesis/degradation</keyword>
<dbReference type="UniPathway" id="UPA00219"/>
<dbReference type="SUPFAM" id="SSF141523">
    <property type="entry name" value="L,D-transpeptidase catalytic domain-like"/>
    <property type="match status" value="1"/>
</dbReference>
<dbReference type="GO" id="GO:0016740">
    <property type="term" value="F:transferase activity"/>
    <property type="evidence" value="ECO:0007669"/>
    <property type="project" value="UniProtKB-KW"/>
</dbReference>
<organism evidence="9 10">
    <name type="scientific">Halomonas beimenensis</name>
    <dbReference type="NCBI Taxonomy" id="475662"/>
    <lineage>
        <taxon>Bacteria</taxon>
        <taxon>Pseudomonadati</taxon>
        <taxon>Pseudomonadota</taxon>
        <taxon>Gammaproteobacteria</taxon>
        <taxon>Oceanospirillales</taxon>
        <taxon>Halomonadaceae</taxon>
        <taxon>Halomonas</taxon>
    </lineage>
</organism>
<evidence type="ECO:0000256" key="1">
    <source>
        <dbReference type="ARBA" id="ARBA00004752"/>
    </source>
</evidence>
<dbReference type="CDD" id="cd16913">
    <property type="entry name" value="YkuD_like"/>
    <property type="match status" value="1"/>
</dbReference>
<evidence type="ECO:0000256" key="6">
    <source>
        <dbReference type="ARBA" id="ARBA00023316"/>
    </source>
</evidence>
<dbReference type="GO" id="GO:0008360">
    <property type="term" value="P:regulation of cell shape"/>
    <property type="evidence" value="ECO:0007669"/>
    <property type="project" value="UniProtKB-UniRule"/>
</dbReference>
<gene>
    <name evidence="9" type="ORF">BEI_2651</name>
</gene>
<dbReference type="SUPFAM" id="SSF47090">
    <property type="entry name" value="PGBD-like"/>
    <property type="match status" value="1"/>
</dbReference>
<evidence type="ECO:0000313" key="10">
    <source>
        <dbReference type="Proteomes" id="UP000219993"/>
    </source>
</evidence>
<dbReference type="InterPro" id="IPR002477">
    <property type="entry name" value="Peptidoglycan-bd-like"/>
</dbReference>
<accession>A0A291P9U6</accession>
<dbReference type="InterPro" id="IPR036365">
    <property type="entry name" value="PGBD-like_sf"/>
</dbReference>
<comment type="pathway">
    <text evidence="1 7">Cell wall biogenesis; peptidoglycan biosynthesis.</text>
</comment>
<evidence type="ECO:0000256" key="7">
    <source>
        <dbReference type="PROSITE-ProRule" id="PRU01373"/>
    </source>
</evidence>
<evidence type="ECO:0000256" key="3">
    <source>
        <dbReference type="ARBA" id="ARBA00022679"/>
    </source>
</evidence>
<dbReference type="AlphaFoldDB" id="A0A291P9U6"/>
<dbReference type="InterPro" id="IPR005490">
    <property type="entry name" value="LD_TPept_cat_dom"/>
</dbReference>
<dbReference type="KEGG" id="hbe:BEI_2651"/>
<evidence type="ECO:0000256" key="2">
    <source>
        <dbReference type="ARBA" id="ARBA00005992"/>
    </source>
</evidence>
<protein>
    <submittedName>
        <fullName evidence="9">L,D-transpeptidase YcbB</fullName>
    </submittedName>
</protein>
<feature type="domain" description="L,D-TPase catalytic" evidence="8">
    <location>
        <begin position="333"/>
        <end position="504"/>
    </location>
</feature>
<dbReference type="Proteomes" id="UP000219993">
    <property type="component" value="Chromosome"/>
</dbReference>
<evidence type="ECO:0000313" key="9">
    <source>
        <dbReference type="EMBL" id="ATJ83638.1"/>
    </source>
</evidence>
<dbReference type="Pfam" id="PF01471">
    <property type="entry name" value="PG_binding_1"/>
    <property type="match status" value="1"/>
</dbReference>
<keyword evidence="4 7" id="KW-0133">Cell shape</keyword>
<dbReference type="InterPro" id="IPR038063">
    <property type="entry name" value="Transpep_catalytic_dom"/>
</dbReference>
<sequence>MQIAGRVSRRLGFWSMACLVLLVPFVASGGEPAPSPGGEPPLRPFPMDELGAGPLSPPLAEALQAAPPSVSAFYVRRGGELAWQAPERVAALVSLLQALEGEGLSPADYRPARLQEAARGGLDETASRQERTRFDVQATETLLRALRHLQRGRLDPTRVYPGWEIPVAPPRLDLVAIHRLLAAGEVDRALARARPEGEPYADLRRALARYRNIVRLGGWPTLPERRASLRPGDVHADVALLRRRLAMIGELEVMVADTEHYDDIALEAPPPHRYDPPLVAAVRRFQRRHMLEEDGIVGPRTRAALNVPASRRLATLRANLERARWLSGESSAPRVRVDVAGQRIHYRRPGGERWESRVIVGQPGRPTPVLHSAITHFTLNPTWTVPPTILREDVLPEVRRDPGYLIDHDMVVLSPEGRRLNPWRIDWWRPGRVILRQRAGPQNPLGRLVLRFPNDHLVYLHDTPAQRLFLRPQRALSSGCIRVEGVMELGRMLFADTGTSRDLMALIDTGATRDVSLAREVPLALHYWTAMGDGSGLPSFRPDIYDRDPALIAALAGPPQA</sequence>
<dbReference type="PANTHER" id="PTHR41533">
    <property type="entry name" value="L,D-TRANSPEPTIDASE HI_1667-RELATED"/>
    <property type="match status" value="1"/>
</dbReference>
<dbReference type="PROSITE" id="PS52029">
    <property type="entry name" value="LD_TPASE"/>
    <property type="match status" value="1"/>
</dbReference>
<feature type="active site" description="Nucleophile" evidence="7">
    <location>
        <position position="480"/>
    </location>
</feature>
<dbReference type="Pfam" id="PF03734">
    <property type="entry name" value="YkuD"/>
    <property type="match status" value="1"/>
</dbReference>
<dbReference type="InterPro" id="IPR052905">
    <property type="entry name" value="LD-transpeptidase_YkuD-like"/>
</dbReference>
<comment type="similarity">
    <text evidence="2">Belongs to the YkuD family.</text>
</comment>
<evidence type="ECO:0000256" key="4">
    <source>
        <dbReference type="ARBA" id="ARBA00022960"/>
    </source>
</evidence>
<name>A0A291P9U6_9GAMM</name>
<dbReference type="PANTHER" id="PTHR41533:SF2">
    <property type="entry name" value="BLR7131 PROTEIN"/>
    <property type="match status" value="1"/>
</dbReference>
<dbReference type="Gene3D" id="1.10.101.10">
    <property type="entry name" value="PGBD-like superfamily/PGBD"/>
    <property type="match status" value="1"/>
</dbReference>
<dbReference type="Gene3D" id="2.40.440.10">
    <property type="entry name" value="L,D-transpeptidase catalytic domain-like"/>
    <property type="match status" value="1"/>
</dbReference>
<dbReference type="GO" id="GO:0009252">
    <property type="term" value="P:peptidoglycan biosynthetic process"/>
    <property type="evidence" value="ECO:0007669"/>
    <property type="project" value="UniProtKB-UniPathway"/>
</dbReference>
<dbReference type="InterPro" id="IPR045380">
    <property type="entry name" value="LD_TPept_scaffold_dom"/>
</dbReference>
<dbReference type="GO" id="GO:0071555">
    <property type="term" value="P:cell wall organization"/>
    <property type="evidence" value="ECO:0007669"/>
    <property type="project" value="UniProtKB-UniRule"/>
</dbReference>
<proteinExistence type="inferred from homology"/>
<feature type="active site" description="Proton donor/acceptor" evidence="7">
    <location>
        <position position="461"/>
    </location>
</feature>
<dbReference type="EMBL" id="CP021435">
    <property type="protein sequence ID" value="ATJ83638.1"/>
    <property type="molecule type" value="Genomic_DNA"/>
</dbReference>